<evidence type="ECO:0000313" key="2">
    <source>
        <dbReference type="EMBL" id="TAA74420.1"/>
    </source>
</evidence>
<protein>
    <submittedName>
        <fullName evidence="2">Uncharacterized protein</fullName>
    </submittedName>
</protein>
<dbReference type="EMBL" id="NQJD01000027">
    <property type="protein sequence ID" value="TAA74420.1"/>
    <property type="molecule type" value="Genomic_DNA"/>
</dbReference>
<keyword evidence="1" id="KW-0732">Signal</keyword>
<dbReference type="Proteomes" id="UP000316238">
    <property type="component" value="Unassembled WGS sequence"/>
</dbReference>
<name>A0A521G086_9BACT</name>
<reference evidence="2" key="1">
    <citation type="submission" date="2017-07" db="EMBL/GenBank/DDBJ databases">
        <title>The cable genome - Insights into the physiology and evolution of filamentous bacteria capable of sulfide oxidation via long distance electron transfer.</title>
        <authorList>
            <person name="Thorup C."/>
            <person name="Bjerg J.T."/>
            <person name="Schreiber L."/>
            <person name="Nielsen L.P."/>
            <person name="Kjeldsen K.U."/>
            <person name="Boesen T."/>
            <person name="Boggild A."/>
            <person name="Meysman F."/>
            <person name="Geelhoed J."/>
            <person name="Schramm A."/>
        </authorList>
    </citation>
    <scope>NUCLEOTIDE SEQUENCE [LARGE SCALE GENOMIC DNA]</scope>
    <source>
        <strain evidence="2">GS</strain>
    </source>
</reference>
<keyword evidence="3" id="KW-1185">Reference proteome</keyword>
<feature type="chain" id="PRO_5022095615" evidence="1">
    <location>
        <begin position="21"/>
        <end position="116"/>
    </location>
</feature>
<evidence type="ECO:0000256" key="1">
    <source>
        <dbReference type="SAM" id="SignalP"/>
    </source>
</evidence>
<gene>
    <name evidence="2" type="ORF">CDV28_12723</name>
</gene>
<proteinExistence type="predicted"/>
<comment type="caution">
    <text evidence="2">The sequence shown here is derived from an EMBL/GenBank/DDBJ whole genome shotgun (WGS) entry which is preliminary data.</text>
</comment>
<organism evidence="2 3">
    <name type="scientific">Candidatus Electronema aureum</name>
    <dbReference type="NCBI Taxonomy" id="2005002"/>
    <lineage>
        <taxon>Bacteria</taxon>
        <taxon>Pseudomonadati</taxon>
        <taxon>Thermodesulfobacteriota</taxon>
        <taxon>Desulfobulbia</taxon>
        <taxon>Desulfobulbales</taxon>
        <taxon>Desulfobulbaceae</taxon>
        <taxon>Candidatus Electronema</taxon>
    </lineage>
</organism>
<dbReference type="AlphaFoldDB" id="A0A521G086"/>
<sequence length="116" mass="12780">MKWYCLAALMVLCQISQAKAEVILVTGAKIIFYAQSHSDSDAHMIQSNIGIYKGGDHPSCINNRLYIDFTDKEIIATAMAASLANKSVSFLYDDAAASKQMTGHAINNCRVFSIWQ</sequence>
<accession>A0A521G086</accession>
<feature type="signal peptide" evidence="1">
    <location>
        <begin position="1"/>
        <end position="20"/>
    </location>
</feature>
<evidence type="ECO:0000313" key="3">
    <source>
        <dbReference type="Proteomes" id="UP000316238"/>
    </source>
</evidence>